<dbReference type="CDD" id="cd21454">
    <property type="entry name" value="DLC-like_TAL"/>
    <property type="match status" value="1"/>
</dbReference>
<evidence type="ECO:0000259" key="1">
    <source>
        <dbReference type="PROSITE" id="PS50222"/>
    </source>
</evidence>
<dbReference type="InterPro" id="IPR001372">
    <property type="entry name" value="Dynein_light_chain_typ-1/2"/>
</dbReference>
<dbReference type="OrthoDB" id="6229432at2759"/>
<dbReference type="GO" id="GO:0007017">
    <property type="term" value="P:microtubule-based process"/>
    <property type="evidence" value="ECO:0007669"/>
    <property type="project" value="InterPro"/>
</dbReference>
<dbReference type="GO" id="GO:0005509">
    <property type="term" value="F:calcium ion binding"/>
    <property type="evidence" value="ECO:0007669"/>
    <property type="project" value="InterPro"/>
</dbReference>
<accession>A0A4S2L5G8</accession>
<name>A0A4S2L5G8_OPIFE</name>
<protein>
    <recommendedName>
        <fullName evidence="1">EF-hand domain-containing protein</fullName>
    </recommendedName>
</protein>
<comment type="caution">
    <text evidence="2">The sequence shown here is derived from an EMBL/GenBank/DDBJ whole genome shotgun (WGS) entry which is preliminary data.</text>
</comment>
<dbReference type="InterPro" id="IPR002048">
    <property type="entry name" value="EF_hand_dom"/>
</dbReference>
<dbReference type="Gene3D" id="3.30.740.10">
    <property type="entry name" value="Protein Inhibitor Of Neuronal Nitric Oxide Synthase"/>
    <property type="match status" value="1"/>
</dbReference>
<reference evidence="2 3" key="1">
    <citation type="journal article" date="2019" name="BMC Genomics">
        <title>New insights from Opisthorchis felineus genome: update on genomics of the epidemiologically important liver flukes.</title>
        <authorList>
            <person name="Ershov N.I."/>
            <person name="Mordvinov V.A."/>
            <person name="Prokhortchouk E.B."/>
            <person name="Pakharukova M.Y."/>
            <person name="Gunbin K.V."/>
            <person name="Ustyantsev K."/>
            <person name="Genaev M.A."/>
            <person name="Blinov A.G."/>
            <person name="Mazur A."/>
            <person name="Boulygina E."/>
            <person name="Tsygankova S."/>
            <person name="Khrameeva E."/>
            <person name="Chekanov N."/>
            <person name="Fan G."/>
            <person name="Xiao A."/>
            <person name="Zhang H."/>
            <person name="Xu X."/>
            <person name="Yang H."/>
            <person name="Solovyev V."/>
            <person name="Lee S.M."/>
            <person name="Liu X."/>
            <person name="Afonnikov D.A."/>
            <person name="Skryabin K.G."/>
        </authorList>
    </citation>
    <scope>NUCLEOTIDE SEQUENCE [LARGE SCALE GENOMIC DNA]</scope>
    <source>
        <strain evidence="2">AK-0245</strain>
        <tissue evidence="2">Whole organism</tissue>
    </source>
</reference>
<evidence type="ECO:0000313" key="2">
    <source>
        <dbReference type="EMBL" id="TGZ58023.1"/>
    </source>
</evidence>
<dbReference type="SUPFAM" id="SSF54648">
    <property type="entry name" value="DLC"/>
    <property type="match status" value="1"/>
</dbReference>
<dbReference type="GO" id="GO:0030286">
    <property type="term" value="C:dynein complex"/>
    <property type="evidence" value="ECO:0007669"/>
    <property type="project" value="InterPro"/>
</dbReference>
<sequence>MSGSTGGSKVSLGPKLMYQGGKAMDAFLEAFFALDADNHEVICLKDLRTYSQDNNIEEGFPETFLRVFDTDNTGQITLDQYCKTLGLIPKQAREFRRRRTMELIESLTPSDLEIVHDDIDQEIKVKILQMFLDDLREAGRATNVDAQLLDESAQKLRQYLEQRYGRTWHIVVSINQQLAWFSYCPGYMFHFCLGRFAVLIWKTPWV</sequence>
<dbReference type="SUPFAM" id="SSF47473">
    <property type="entry name" value="EF-hand"/>
    <property type="match status" value="1"/>
</dbReference>
<organism evidence="2 3">
    <name type="scientific">Opisthorchis felineus</name>
    <dbReference type="NCBI Taxonomy" id="147828"/>
    <lineage>
        <taxon>Eukaryota</taxon>
        <taxon>Metazoa</taxon>
        <taxon>Spiralia</taxon>
        <taxon>Lophotrochozoa</taxon>
        <taxon>Platyhelminthes</taxon>
        <taxon>Trematoda</taxon>
        <taxon>Digenea</taxon>
        <taxon>Opisthorchiida</taxon>
        <taxon>Opisthorchiata</taxon>
        <taxon>Opisthorchiidae</taxon>
        <taxon>Opisthorchis</taxon>
    </lineage>
</organism>
<keyword evidence="3" id="KW-1185">Reference proteome</keyword>
<dbReference type="InterPro" id="IPR037177">
    <property type="entry name" value="DLC_sf"/>
</dbReference>
<gene>
    <name evidence="2" type="ORF">CRM22_009781</name>
</gene>
<dbReference type="InterPro" id="IPR011992">
    <property type="entry name" value="EF-hand-dom_pair"/>
</dbReference>
<dbReference type="Pfam" id="PF01221">
    <property type="entry name" value="Dynein_light"/>
    <property type="match status" value="1"/>
</dbReference>
<dbReference type="AlphaFoldDB" id="A0A4S2L5G8"/>
<dbReference type="Gene3D" id="1.10.238.10">
    <property type="entry name" value="EF-hand"/>
    <property type="match status" value="1"/>
</dbReference>
<proteinExistence type="predicted"/>
<dbReference type="EMBL" id="SJOL01009354">
    <property type="protein sequence ID" value="TGZ58023.1"/>
    <property type="molecule type" value="Genomic_DNA"/>
</dbReference>
<feature type="domain" description="EF-hand" evidence="1">
    <location>
        <begin position="56"/>
        <end position="91"/>
    </location>
</feature>
<dbReference type="PROSITE" id="PS50222">
    <property type="entry name" value="EF_HAND_2"/>
    <property type="match status" value="1"/>
</dbReference>
<dbReference type="SMART" id="SM01375">
    <property type="entry name" value="Dynein_light"/>
    <property type="match status" value="1"/>
</dbReference>
<evidence type="ECO:0000313" key="3">
    <source>
        <dbReference type="Proteomes" id="UP000308267"/>
    </source>
</evidence>
<dbReference type="Proteomes" id="UP000308267">
    <property type="component" value="Unassembled WGS sequence"/>
</dbReference>